<dbReference type="InterPro" id="IPR032710">
    <property type="entry name" value="NTF2-like_dom_sf"/>
</dbReference>
<organism evidence="2 3">
    <name type="scientific">Nocardioides piscis</name>
    <dbReference type="NCBI Taxonomy" id="2714938"/>
    <lineage>
        <taxon>Bacteria</taxon>
        <taxon>Bacillati</taxon>
        <taxon>Actinomycetota</taxon>
        <taxon>Actinomycetes</taxon>
        <taxon>Propionibacteriales</taxon>
        <taxon>Nocardioidaceae</taxon>
        <taxon>Nocardioides</taxon>
    </lineage>
</organism>
<dbReference type="InterPro" id="IPR037401">
    <property type="entry name" value="SnoaL-like"/>
</dbReference>
<name>A0A6G7YKI0_9ACTN</name>
<sequence>MLDLEAIRQLKYAYFRCLDTKDWEGVAACFVPEATATYPHHECESRVAIIDFLSTAMVPDLITMHHGHHPEIEIDNDRATGTWYLHDRVLAPAFEFALEGAGLYADRYVRTVDGWRMEHTGYARIFESTSTIDSGVKIEQGKRSRGE</sequence>
<evidence type="ECO:0000259" key="1">
    <source>
        <dbReference type="Pfam" id="PF13577"/>
    </source>
</evidence>
<accession>A0A6G7YKI0</accession>
<dbReference type="EMBL" id="CP049866">
    <property type="protein sequence ID" value="QIK77240.1"/>
    <property type="molecule type" value="Genomic_DNA"/>
</dbReference>
<feature type="domain" description="SnoaL-like" evidence="1">
    <location>
        <begin position="2"/>
        <end position="119"/>
    </location>
</feature>
<proteinExistence type="predicted"/>
<dbReference type="CDD" id="cd00531">
    <property type="entry name" value="NTF2_like"/>
    <property type="match status" value="1"/>
</dbReference>
<dbReference type="Pfam" id="PF13577">
    <property type="entry name" value="SnoaL_4"/>
    <property type="match status" value="1"/>
</dbReference>
<dbReference type="Gene3D" id="3.10.450.50">
    <property type="match status" value="1"/>
</dbReference>
<dbReference type="AlphaFoldDB" id="A0A6G7YKI0"/>
<gene>
    <name evidence="2" type="ORF">G7071_03825</name>
</gene>
<protein>
    <submittedName>
        <fullName evidence="2">Nuclear transport factor 2 family protein</fullName>
    </submittedName>
</protein>
<keyword evidence="3" id="KW-1185">Reference proteome</keyword>
<dbReference type="KEGG" id="npi:G7071_03825"/>
<evidence type="ECO:0000313" key="3">
    <source>
        <dbReference type="Proteomes" id="UP000502035"/>
    </source>
</evidence>
<dbReference type="SUPFAM" id="SSF54427">
    <property type="entry name" value="NTF2-like"/>
    <property type="match status" value="1"/>
</dbReference>
<evidence type="ECO:0000313" key="2">
    <source>
        <dbReference type="EMBL" id="QIK77240.1"/>
    </source>
</evidence>
<dbReference type="Proteomes" id="UP000502035">
    <property type="component" value="Chromosome"/>
</dbReference>
<reference evidence="2 3" key="1">
    <citation type="submission" date="2020-03" db="EMBL/GenBank/DDBJ databases">
        <title>Nocardioides sp. nov., isolated from fish.</title>
        <authorList>
            <person name="Hyun D.-W."/>
            <person name="Bae J.-W."/>
        </authorList>
    </citation>
    <scope>NUCLEOTIDE SEQUENCE [LARGE SCALE GENOMIC DNA]</scope>
    <source>
        <strain evidence="2 3">HDW12A</strain>
    </source>
</reference>